<evidence type="ECO:0000256" key="3">
    <source>
        <dbReference type="ARBA" id="ARBA00016864"/>
    </source>
</evidence>
<keyword evidence="5 10" id="KW-1003">Cell membrane</keyword>
<protein>
    <recommendedName>
        <fullName evidence="3 10">Phosphate transport system permease protein PstA</fullName>
    </recommendedName>
</protein>
<evidence type="ECO:0000256" key="7">
    <source>
        <dbReference type="ARBA" id="ARBA00022692"/>
    </source>
</evidence>
<evidence type="ECO:0000313" key="12">
    <source>
        <dbReference type="EMBL" id="KAA5539922.1"/>
    </source>
</evidence>
<keyword evidence="13" id="KW-1185">Reference proteome</keyword>
<dbReference type="InterPro" id="IPR005672">
    <property type="entry name" value="Phosphate_PstA"/>
</dbReference>
<dbReference type="CDD" id="cd06261">
    <property type="entry name" value="TM_PBP2"/>
    <property type="match status" value="1"/>
</dbReference>
<organism evidence="12 13">
    <name type="scientific">Roseiconus nitratireducens</name>
    <dbReference type="NCBI Taxonomy" id="2605748"/>
    <lineage>
        <taxon>Bacteria</taxon>
        <taxon>Pseudomonadati</taxon>
        <taxon>Planctomycetota</taxon>
        <taxon>Planctomycetia</taxon>
        <taxon>Pirellulales</taxon>
        <taxon>Pirellulaceae</taxon>
        <taxon>Roseiconus</taxon>
    </lineage>
</organism>
<evidence type="ECO:0000256" key="9">
    <source>
        <dbReference type="ARBA" id="ARBA00023136"/>
    </source>
</evidence>
<comment type="subcellular location">
    <subcellularLocation>
        <location evidence="1 10">Cell membrane</location>
        <topology evidence="1 10">Multi-pass membrane protein</topology>
    </subcellularLocation>
</comment>
<gene>
    <name evidence="12" type="primary">pstA</name>
    <name evidence="12" type="ORF">FYK55_23065</name>
</gene>
<evidence type="ECO:0000256" key="2">
    <source>
        <dbReference type="ARBA" id="ARBA00007069"/>
    </source>
</evidence>
<feature type="domain" description="ABC transmembrane type-1" evidence="11">
    <location>
        <begin position="88"/>
        <end position="296"/>
    </location>
</feature>
<dbReference type="GO" id="GO:0005886">
    <property type="term" value="C:plasma membrane"/>
    <property type="evidence" value="ECO:0007669"/>
    <property type="project" value="UniProtKB-SubCell"/>
</dbReference>
<dbReference type="Gene3D" id="1.10.3720.10">
    <property type="entry name" value="MetI-like"/>
    <property type="match status" value="1"/>
</dbReference>
<dbReference type="InterPro" id="IPR051408">
    <property type="entry name" value="Phosphate_transprt_permease"/>
</dbReference>
<evidence type="ECO:0000259" key="11">
    <source>
        <dbReference type="PROSITE" id="PS50928"/>
    </source>
</evidence>
<evidence type="ECO:0000256" key="4">
    <source>
        <dbReference type="ARBA" id="ARBA00022448"/>
    </source>
</evidence>
<evidence type="ECO:0000256" key="6">
    <source>
        <dbReference type="ARBA" id="ARBA00022592"/>
    </source>
</evidence>
<dbReference type="PROSITE" id="PS50928">
    <property type="entry name" value="ABC_TM1"/>
    <property type="match status" value="1"/>
</dbReference>
<dbReference type="PANTHER" id="PTHR42922">
    <property type="entry name" value="PHOSPHATE TRANSPORT SYSTEM PERMEASE PROTEIN PSTA"/>
    <property type="match status" value="1"/>
</dbReference>
<dbReference type="InterPro" id="IPR035906">
    <property type="entry name" value="MetI-like_sf"/>
</dbReference>
<dbReference type="NCBIfam" id="TIGR00974">
    <property type="entry name" value="3a0107s02c"/>
    <property type="match status" value="1"/>
</dbReference>
<dbReference type="AlphaFoldDB" id="A0A5M6D0W4"/>
<name>A0A5M6D0W4_9BACT</name>
<sequence length="306" mass="32304">MTEQEVEITEAFVDIDFPELDRSLRHPRTLLSAILSCMTALVTVLACIPLFSVLFMLAYRGGKRLSISLFTETPPPAFASGGGFGNAVVGTLVMVGIAALISVPVGILAAVFLAEFGPESKTASAVRFCAKLLTGFPSILAGVFAYAAVVLVTGTYSAPAGGVALSILMLPIVLLTAEEALKMVPHKMKEAAVGMGATQTQVVWKVVVPTAFPGMLTGVMLAVARASGETAPLLFTALNSNYWIVQNGEVALMEPTASLAVLIFNFSGVPFENQIELAWAAALVLVMLVLVINLCGQWLSRSRVER</sequence>
<dbReference type="EMBL" id="VWOX01000016">
    <property type="protein sequence ID" value="KAA5539922.1"/>
    <property type="molecule type" value="Genomic_DNA"/>
</dbReference>
<evidence type="ECO:0000256" key="1">
    <source>
        <dbReference type="ARBA" id="ARBA00004651"/>
    </source>
</evidence>
<comment type="similarity">
    <text evidence="2 10">Belongs to the binding-protein-dependent transport system permease family. CysTW subfamily.</text>
</comment>
<dbReference type="Pfam" id="PF00528">
    <property type="entry name" value="BPD_transp_1"/>
    <property type="match status" value="1"/>
</dbReference>
<evidence type="ECO:0000313" key="13">
    <source>
        <dbReference type="Proteomes" id="UP000324479"/>
    </source>
</evidence>
<dbReference type="RefSeq" id="WP_150078986.1">
    <property type="nucleotide sequence ID" value="NZ_VWOX01000016.1"/>
</dbReference>
<dbReference type="Proteomes" id="UP000324479">
    <property type="component" value="Unassembled WGS sequence"/>
</dbReference>
<keyword evidence="8 10" id="KW-1133">Transmembrane helix</keyword>
<feature type="transmembrane region" description="Helical" evidence="10">
    <location>
        <begin position="30"/>
        <end position="59"/>
    </location>
</feature>
<evidence type="ECO:0000256" key="8">
    <source>
        <dbReference type="ARBA" id="ARBA00022989"/>
    </source>
</evidence>
<comment type="caution">
    <text evidence="12">The sequence shown here is derived from an EMBL/GenBank/DDBJ whole genome shotgun (WGS) entry which is preliminary data.</text>
</comment>
<evidence type="ECO:0000256" key="5">
    <source>
        <dbReference type="ARBA" id="ARBA00022475"/>
    </source>
</evidence>
<dbReference type="PANTHER" id="PTHR42922:SF1">
    <property type="entry name" value="PHOSPHATE TRANSPORT SYSTEM PERMEASE PROTEIN PSTA"/>
    <property type="match status" value="1"/>
</dbReference>
<reference evidence="12 13" key="1">
    <citation type="submission" date="2019-08" db="EMBL/GenBank/DDBJ databases">
        <authorList>
            <person name="Dhanesh K."/>
            <person name="Kumar G."/>
            <person name="Sasikala C."/>
            <person name="Venkata Ramana C."/>
        </authorList>
    </citation>
    <scope>NUCLEOTIDE SEQUENCE [LARGE SCALE GENOMIC DNA]</scope>
    <source>
        <strain evidence="12 13">JC645</strain>
    </source>
</reference>
<dbReference type="InterPro" id="IPR000515">
    <property type="entry name" value="MetI-like"/>
</dbReference>
<keyword evidence="9 10" id="KW-0472">Membrane</keyword>
<feature type="transmembrane region" description="Helical" evidence="10">
    <location>
        <begin position="202"/>
        <end position="224"/>
    </location>
</feature>
<keyword evidence="6" id="KW-0592">Phosphate transport</keyword>
<accession>A0A5M6D0W4</accession>
<feature type="transmembrane region" description="Helical" evidence="10">
    <location>
        <begin position="277"/>
        <end position="299"/>
    </location>
</feature>
<keyword evidence="7 10" id="KW-0812">Transmembrane</keyword>
<keyword evidence="4" id="KW-0813">Transport</keyword>
<evidence type="ECO:0000256" key="10">
    <source>
        <dbReference type="RuleBase" id="RU363043"/>
    </source>
</evidence>
<dbReference type="SUPFAM" id="SSF161098">
    <property type="entry name" value="MetI-like"/>
    <property type="match status" value="1"/>
</dbReference>
<dbReference type="GO" id="GO:0005315">
    <property type="term" value="F:phosphate transmembrane transporter activity"/>
    <property type="evidence" value="ECO:0007669"/>
    <property type="project" value="InterPro"/>
</dbReference>
<feature type="transmembrane region" description="Helical" evidence="10">
    <location>
        <begin position="128"/>
        <end position="152"/>
    </location>
</feature>
<proteinExistence type="inferred from homology"/>
<dbReference type="GO" id="GO:0035435">
    <property type="term" value="P:phosphate ion transmembrane transport"/>
    <property type="evidence" value="ECO:0007669"/>
    <property type="project" value="InterPro"/>
</dbReference>
<feature type="transmembrane region" description="Helical" evidence="10">
    <location>
        <begin position="158"/>
        <end position="181"/>
    </location>
</feature>
<feature type="transmembrane region" description="Helical" evidence="10">
    <location>
        <begin position="92"/>
        <end position="116"/>
    </location>
</feature>